<dbReference type="InterPro" id="IPR040292">
    <property type="entry name" value="C2orf78-like"/>
</dbReference>
<protein>
    <submittedName>
        <fullName evidence="4">Uncharacterized protein C2orf78-like</fullName>
    </submittedName>
</protein>
<dbReference type="InParanoid" id="A0A1S3F064"/>
<feature type="compositionally biased region" description="Basic and acidic residues" evidence="1">
    <location>
        <begin position="377"/>
        <end position="389"/>
    </location>
</feature>
<dbReference type="RefSeq" id="XP_012870043.1">
    <property type="nucleotide sequence ID" value="XM_013014589.1"/>
</dbReference>
<organism evidence="3 4">
    <name type="scientific">Dipodomys ordii</name>
    <name type="common">Ord's kangaroo rat</name>
    <dbReference type="NCBI Taxonomy" id="10020"/>
    <lineage>
        <taxon>Eukaryota</taxon>
        <taxon>Metazoa</taxon>
        <taxon>Chordata</taxon>
        <taxon>Craniata</taxon>
        <taxon>Vertebrata</taxon>
        <taxon>Euteleostomi</taxon>
        <taxon>Mammalia</taxon>
        <taxon>Eutheria</taxon>
        <taxon>Euarchontoglires</taxon>
        <taxon>Glires</taxon>
        <taxon>Rodentia</taxon>
        <taxon>Castorimorpha</taxon>
        <taxon>Heteromyidae</taxon>
        <taxon>Dipodomyinae</taxon>
        <taxon>Dipodomys</taxon>
    </lineage>
</organism>
<name>A0A1S3F064_DIPOR</name>
<dbReference type="PANTHER" id="PTHR31466:SF1">
    <property type="entry name" value="RIKEN CDNA 4930433I11 GENE"/>
    <property type="match status" value="1"/>
</dbReference>
<dbReference type="GeneID" id="105984414"/>
<evidence type="ECO:0000313" key="3">
    <source>
        <dbReference type="Proteomes" id="UP000081671"/>
    </source>
</evidence>
<evidence type="ECO:0000256" key="1">
    <source>
        <dbReference type="SAM" id="MobiDB-lite"/>
    </source>
</evidence>
<feature type="compositionally biased region" description="Polar residues" evidence="1">
    <location>
        <begin position="432"/>
        <end position="445"/>
    </location>
</feature>
<sequence>MAWESSSEEHQMNSTTSHHANVNVDMSVMIGMRQFKIIVNFKLHCSSNKMRIYTSHNTLVLPDNFCNPYVLGAANPEQLFLPMGSDANITASAYNFSRYQAPAYTSAWPLPSPTAFSFHPHMGSAYLCQYSTTTVWAGQAAHSHISTSAASYSRIWECDMIGHNTVTLTHQSSVISLSALTGQYTTCAQARAIVSPCPSLSPSLVQGTLAPPIGNEEDSLSSTYWEGSQTYCYHPHTHGPLYSGELGHCLQPHGSVSNMGSRASTPQSDIGMDLEGVHPINVLPSVCTLGMYDSETDEPVQHTNVPGDGGDPSMEVVYPHIVSASHSRVCQGMQEDLMQLIVDTTTQPQNMGSLHGTLQKKNSSVSNGPSVQRGKNKHEALELADEAPKAKVQRQNPEKHLEEQAVVCTLPPSATENLCRPSTNKCAKLPHSSVSKSKTQGQENNTRAREKNRKRIGMTKQSENQVQTQKTSTTKERRKRNQPEPSQEALRKPRSHLAMHMMESVQVFHALGDKSGKKSGLPTSRALGKANSKDNRFSTATQSRLHSRNPEKFPVNKTKRSAENQCPSPSQSELLPPPGKVKLVPLPFLSPEKPPARPVFRRPQSLASRRPTGAAPAQPPPNTAQPVPVNAAQPATDNSCLIAPIKPPRPIFSNSTLGAINHPPQSALSRRPAPYETSSSISLWYNPLSTTGTKLSSLPKLPHQYLLQDFSLQPIPWRKSHVPGPVESDPISKKQRPEREAMKRRAQQERDKASKNTFVGKIPFFHQRQIDMEIAQYYGYAI</sequence>
<feature type="compositionally biased region" description="Polar residues" evidence="1">
    <location>
        <begin position="359"/>
        <end position="370"/>
    </location>
</feature>
<feature type="compositionally biased region" description="Polar residues" evidence="1">
    <location>
        <begin position="459"/>
        <end position="472"/>
    </location>
</feature>
<feature type="region of interest" description="Disordered" evidence="1">
    <location>
        <begin position="425"/>
        <end position="491"/>
    </location>
</feature>
<gene>
    <name evidence="4" type="primary">LOC105984414</name>
</gene>
<feature type="region of interest" description="Disordered" evidence="1">
    <location>
        <begin position="349"/>
        <end position="404"/>
    </location>
</feature>
<accession>A0A1S3F064</accession>
<keyword evidence="3" id="KW-1185">Reference proteome</keyword>
<feature type="region of interest" description="Disordered" evidence="1">
    <location>
        <begin position="721"/>
        <end position="753"/>
    </location>
</feature>
<proteinExistence type="predicted"/>
<dbReference type="KEGG" id="dord:105984414"/>
<reference evidence="4" key="1">
    <citation type="submission" date="2025-08" db="UniProtKB">
        <authorList>
            <consortium name="RefSeq"/>
        </authorList>
    </citation>
    <scope>IDENTIFICATION</scope>
    <source>
        <tissue evidence="4">Kidney</tissue>
    </source>
</reference>
<feature type="region of interest" description="Disordered" evidence="1">
    <location>
        <begin position="513"/>
        <end position="632"/>
    </location>
</feature>
<evidence type="ECO:0000259" key="2">
    <source>
        <dbReference type="Pfam" id="PF15442"/>
    </source>
</evidence>
<dbReference type="PANTHER" id="PTHR31466">
    <property type="entry name" value="GENE 5591-RELATED"/>
    <property type="match status" value="1"/>
</dbReference>
<feature type="domain" description="DUF4629" evidence="2">
    <location>
        <begin position="370"/>
        <end position="515"/>
    </location>
</feature>
<evidence type="ECO:0000313" key="4">
    <source>
        <dbReference type="RefSeq" id="XP_012870043.1"/>
    </source>
</evidence>
<dbReference type="OrthoDB" id="9628135at2759"/>
<dbReference type="Proteomes" id="UP000081671">
    <property type="component" value="Unplaced"/>
</dbReference>
<feature type="compositionally biased region" description="Basic and acidic residues" evidence="1">
    <location>
        <begin position="730"/>
        <end position="753"/>
    </location>
</feature>
<dbReference type="Pfam" id="PF15442">
    <property type="entry name" value="DUF4629"/>
    <property type="match status" value="1"/>
</dbReference>
<feature type="compositionally biased region" description="Low complexity" evidence="1">
    <location>
        <begin position="567"/>
        <end position="589"/>
    </location>
</feature>
<dbReference type="AlphaFoldDB" id="A0A1S3F064"/>
<dbReference type="InterPro" id="IPR027898">
    <property type="entry name" value="DUF4629"/>
</dbReference>